<evidence type="ECO:0000256" key="5">
    <source>
        <dbReference type="ARBA" id="ARBA00023004"/>
    </source>
</evidence>
<evidence type="ECO:0000256" key="2">
    <source>
        <dbReference type="ARBA" id="ARBA00022617"/>
    </source>
</evidence>
<sequence length="153" mass="15523">MKKIALMLASVGLVLSMAAQAKSTKDISEYPLGERGLFSERATIERINMAGKVCYEGDPCAAAVAAAPAAATGPRSGDEVVTAVCAACHSAGLMGAPVIGNKGQWGPRIAQGAATLHKHGIEGIRSMPPKGGCGTCSDDEIIAAVDVMIAKSK</sequence>
<dbReference type="RefSeq" id="WP_340676015.1">
    <property type="nucleotide sequence ID" value="NZ_JBHTIT010000001.1"/>
</dbReference>
<keyword evidence="6" id="KW-0732">Signal</keyword>
<dbReference type="Pfam" id="PF13442">
    <property type="entry name" value="Cytochrome_CBB3"/>
    <property type="match status" value="1"/>
</dbReference>
<keyword evidence="2" id="KW-0349">Heme</keyword>
<gene>
    <name evidence="8" type="ORF">ACFQ0F_09035</name>
</gene>
<keyword evidence="5" id="KW-0408">Iron</keyword>
<dbReference type="Gene3D" id="1.10.760.10">
    <property type="entry name" value="Cytochrome c-like domain"/>
    <property type="match status" value="1"/>
</dbReference>
<dbReference type="SUPFAM" id="SSF46626">
    <property type="entry name" value="Cytochrome c"/>
    <property type="match status" value="1"/>
</dbReference>
<keyword evidence="9" id="KW-1185">Reference proteome</keyword>
<organism evidence="8 9">
    <name type="scientific">Paraperlucidibaca wandonensis</name>
    <dbReference type="NCBI Taxonomy" id="1268273"/>
    <lineage>
        <taxon>Bacteria</taxon>
        <taxon>Pseudomonadati</taxon>
        <taxon>Pseudomonadota</taxon>
        <taxon>Gammaproteobacteria</taxon>
        <taxon>Moraxellales</taxon>
        <taxon>Moraxellaceae</taxon>
        <taxon>Paraperlucidibaca</taxon>
    </lineage>
</organism>
<feature type="chain" id="PRO_5045575600" evidence="6">
    <location>
        <begin position="22"/>
        <end position="153"/>
    </location>
</feature>
<feature type="signal peptide" evidence="6">
    <location>
        <begin position="1"/>
        <end position="21"/>
    </location>
</feature>
<reference evidence="9" key="1">
    <citation type="journal article" date="2019" name="Int. J. Syst. Evol. Microbiol.">
        <title>The Global Catalogue of Microorganisms (GCM) 10K type strain sequencing project: providing services to taxonomists for standard genome sequencing and annotation.</title>
        <authorList>
            <consortium name="The Broad Institute Genomics Platform"/>
            <consortium name="The Broad Institute Genome Sequencing Center for Infectious Disease"/>
            <person name="Wu L."/>
            <person name="Ma J."/>
        </authorList>
    </citation>
    <scope>NUCLEOTIDE SEQUENCE [LARGE SCALE GENOMIC DNA]</scope>
    <source>
        <strain evidence="9">CCUG 63419</strain>
    </source>
</reference>
<dbReference type="InterPro" id="IPR009056">
    <property type="entry name" value="Cyt_c-like_dom"/>
</dbReference>
<evidence type="ECO:0000256" key="3">
    <source>
        <dbReference type="ARBA" id="ARBA00022723"/>
    </source>
</evidence>
<evidence type="ECO:0000259" key="7">
    <source>
        <dbReference type="Pfam" id="PF13442"/>
    </source>
</evidence>
<evidence type="ECO:0000313" key="9">
    <source>
        <dbReference type="Proteomes" id="UP001597044"/>
    </source>
</evidence>
<evidence type="ECO:0000256" key="1">
    <source>
        <dbReference type="ARBA" id="ARBA00022448"/>
    </source>
</evidence>
<keyword evidence="1" id="KW-0813">Transport</keyword>
<keyword evidence="4" id="KW-0249">Electron transport</keyword>
<name>A0ABW3HGJ3_9GAMM</name>
<dbReference type="PANTHER" id="PTHR40942">
    <property type="match status" value="1"/>
</dbReference>
<dbReference type="PANTHER" id="PTHR40942:SF4">
    <property type="entry name" value="CYTOCHROME C5"/>
    <property type="match status" value="1"/>
</dbReference>
<protein>
    <submittedName>
        <fullName evidence="8">C-type cytochrome</fullName>
    </submittedName>
</protein>
<dbReference type="EMBL" id="JBHTIT010000001">
    <property type="protein sequence ID" value="MFD0950528.1"/>
    <property type="molecule type" value="Genomic_DNA"/>
</dbReference>
<evidence type="ECO:0000313" key="8">
    <source>
        <dbReference type="EMBL" id="MFD0950528.1"/>
    </source>
</evidence>
<dbReference type="Proteomes" id="UP001597044">
    <property type="component" value="Unassembled WGS sequence"/>
</dbReference>
<feature type="domain" description="Cytochrome c" evidence="7">
    <location>
        <begin position="74"/>
        <end position="146"/>
    </location>
</feature>
<evidence type="ECO:0000256" key="6">
    <source>
        <dbReference type="SAM" id="SignalP"/>
    </source>
</evidence>
<accession>A0ABW3HGJ3</accession>
<dbReference type="InterPro" id="IPR002323">
    <property type="entry name" value="Cyt_CIE"/>
</dbReference>
<dbReference type="InterPro" id="IPR036909">
    <property type="entry name" value="Cyt_c-like_dom_sf"/>
</dbReference>
<evidence type="ECO:0000256" key="4">
    <source>
        <dbReference type="ARBA" id="ARBA00022982"/>
    </source>
</evidence>
<dbReference type="PRINTS" id="PR00607">
    <property type="entry name" value="CYTCHROMECIE"/>
</dbReference>
<proteinExistence type="predicted"/>
<keyword evidence="3" id="KW-0479">Metal-binding</keyword>
<comment type="caution">
    <text evidence="8">The sequence shown here is derived from an EMBL/GenBank/DDBJ whole genome shotgun (WGS) entry which is preliminary data.</text>
</comment>